<dbReference type="SUPFAM" id="SSF51445">
    <property type="entry name" value="(Trans)glycosidases"/>
    <property type="match status" value="1"/>
</dbReference>
<dbReference type="PANTHER" id="PTHR10353:SF36">
    <property type="entry name" value="LP05116P"/>
    <property type="match status" value="1"/>
</dbReference>
<evidence type="ECO:0000256" key="3">
    <source>
        <dbReference type="ARBA" id="ARBA00023295"/>
    </source>
</evidence>
<comment type="similarity">
    <text evidence="1 4">Belongs to the glycosyl hydrolase 1 family.</text>
</comment>
<dbReference type="GO" id="GO:0005975">
    <property type="term" value="P:carbohydrate metabolic process"/>
    <property type="evidence" value="ECO:0007669"/>
    <property type="project" value="InterPro"/>
</dbReference>
<keyword evidence="3" id="KW-0326">Glycosidase</keyword>
<sequence length="259" mass="29749">MAERSEAKRNIEDGSTGDDACDSFRNYETDVKNVAALGLDFYRFSISWSRLIPTGVISEGISEAGLDYYHKLLNKLEEEKIEAMVTLYHWDLPQKLQDYGGWTNVSLAERFQEYADLCFKSFGPKVKRWITFNEPRENLLRWIRNWVHGAWLQAPRNRNLQYLLHNSTGACSGVPAVRRTLPQLAIRRSRHHAQLRLGSASRQLCSKSRRGGQIPTMVHWHLGASDSARRLSVCHQRNCKNEDKRERIPQKSPPGVQSG</sequence>
<dbReference type="OrthoDB" id="65569at2759"/>
<dbReference type="InterPro" id="IPR001360">
    <property type="entry name" value="Glyco_hydro_1"/>
</dbReference>
<evidence type="ECO:0000313" key="7">
    <source>
        <dbReference type="Proteomes" id="UP000001307"/>
    </source>
</evidence>
<evidence type="ECO:0000256" key="5">
    <source>
        <dbReference type="SAM" id="MobiDB-lite"/>
    </source>
</evidence>
<evidence type="ECO:0000256" key="1">
    <source>
        <dbReference type="ARBA" id="ARBA00010838"/>
    </source>
</evidence>
<dbReference type="Pfam" id="PF00232">
    <property type="entry name" value="Glyco_hydro_1"/>
    <property type="match status" value="1"/>
</dbReference>
<evidence type="ECO:0000313" key="6">
    <source>
        <dbReference type="EMBL" id="CBY12999.1"/>
    </source>
</evidence>
<dbReference type="InterPro" id="IPR017853">
    <property type="entry name" value="GH"/>
</dbReference>
<dbReference type="InParanoid" id="E4XTD7"/>
<evidence type="ECO:0000256" key="2">
    <source>
        <dbReference type="ARBA" id="ARBA00022801"/>
    </source>
</evidence>
<accession>E4XTD7</accession>
<proteinExistence type="inferred from homology"/>
<evidence type="ECO:0000256" key="4">
    <source>
        <dbReference type="RuleBase" id="RU003690"/>
    </source>
</evidence>
<dbReference type="GO" id="GO:0008422">
    <property type="term" value="F:beta-glucosidase activity"/>
    <property type="evidence" value="ECO:0007669"/>
    <property type="project" value="TreeGrafter"/>
</dbReference>
<name>E4XTD7_OIKDI</name>
<organism evidence="6">
    <name type="scientific">Oikopleura dioica</name>
    <name type="common">Tunicate</name>
    <dbReference type="NCBI Taxonomy" id="34765"/>
    <lineage>
        <taxon>Eukaryota</taxon>
        <taxon>Metazoa</taxon>
        <taxon>Chordata</taxon>
        <taxon>Tunicata</taxon>
        <taxon>Appendicularia</taxon>
        <taxon>Copelata</taxon>
        <taxon>Oikopleuridae</taxon>
        <taxon>Oikopleura</taxon>
    </lineage>
</organism>
<dbReference type="PANTHER" id="PTHR10353">
    <property type="entry name" value="GLYCOSYL HYDROLASE"/>
    <property type="match status" value="1"/>
</dbReference>
<gene>
    <name evidence="6" type="ORF">GSOID_T00003075001</name>
</gene>
<dbReference type="AlphaFoldDB" id="E4XTD7"/>
<keyword evidence="2" id="KW-0378">Hydrolase</keyword>
<feature type="compositionally biased region" description="Basic and acidic residues" evidence="5">
    <location>
        <begin position="240"/>
        <end position="249"/>
    </location>
</feature>
<reference evidence="6" key="1">
    <citation type="journal article" date="2010" name="Science">
        <title>Plasticity of animal genome architecture unmasked by rapid evolution of a pelagic tunicate.</title>
        <authorList>
            <person name="Denoeud F."/>
            <person name="Henriet S."/>
            <person name="Mungpakdee S."/>
            <person name="Aury J.M."/>
            <person name="Da Silva C."/>
            <person name="Brinkmann H."/>
            <person name="Mikhaleva J."/>
            <person name="Olsen L.C."/>
            <person name="Jubin C."/>
            <person name="Canestro C."/>
            <person name="Bouquet J.M."/>
            <person name="Danks G."/>
            <person name="Poulain J."/>
            <person name="Campsteijn C."/>
            <person name="Adamski M."/>
            <person name="Cross I."/>
            <person name="Yadetie F."/>
            <person name="Muffato M."/>
            <person name="Louis A."/>
            <person name="Butcher S."/>
            <person name="Tsagkogeorga G."/>
            <person name="Konrad A."/>
            <person name="Singh S."/>
            <person name="Jensen M.F."/>
            <person name="Cong E.H."/>
            <person name="Eikeseth-Otteraa H."/>
            <person name="Noel B."/>
            <person name="Anthouard V."/>
            <person name="Porcel B.M."/>
            <person name="Kachouri-Lafond R."/>
            <person name="Nishino A."/>
            <person name="Ugolini M."/>
            <person name="Chourrout P."/>
            <person name="Nishida H."/>
            <person name="Aasland R."/>
            <person name="Huzurbazar S."/>
            <person name="Westhof E."/>
            <person name="Delsuc F."/>
            <person name="Lehrach H."/>
            <person name="Reinhardt R."/>
            <person name="Weissenbach J."/>
            <person name="Roy S.W."/>
            <person name="Artiguenave F."/>
            <person name="Postlethwait J.H."/>
            <person name="Manak J.R."/>
            <person name="Thompson E.M."/>
            <person name="Jaillon O."/>
            <person name="Du Pasquier L."/>
            <person name="Boudinot P."/>
            <person name="Liberles D.A."/>
            <person name="Volff J.N."/>
            <person name="Philippe H."/>
            <person name="Lenhard B."/>
            <person name="Roest Crollius H."/>
            <person name="Wincker P."/>
            <person name="Chourrout D."/>
        </authorList>
    </citation>
    <scope>NUCLEOTIDE SEQUENCE [LARGE SCALE GENOMIC DNA]</scope>
</reference>
<keyword evidence="7" id="KW-1185">Reference proteome</keyword>
<dbReference type="EMBL" id="FN653153">
    <property type="protein sequence ID" value="CBY12999.1"/>
    <property type="molecule type" value="Genomic_DNA"/>
</dbReference>
<protein>
    <submittedName>
        <fullName evidence="6">Uncharacterized protein</fullName>
    </submittedName>
</protein>
<feature type="region of interest" description="Disordered" evidence="5">
    <location>
        <begin position="240"/>
        <end position="259"/>
    </location>
</feature>
<dbReference type="Gene3D" id="3.20.20.80">
    <property type="entry name" value="Glycosidases"/>
    <property type="match status" value="1"/>
</dbReference>
<dbReference type="Proteomes" id="UP000001307">
    <property type="component" value="Unassembled WGS sequence"/>
</dbReference>